<dbReference type="Proteomes" id="UP000180175">
    <property type="component" value="Chromosome"/>
</dbReference>
<feature type="region of interest" description="Disordered" evidence="1">
    <location>
        <begin position="19"/>
        <end position="42"/>
    </location>
</feature>
<reference evidence="3 4" key="3">
    <citation type="journal article" date="2019" name="Int. J. Syst. Evol. Microbiol.">
        <title>Anaerobacillus isosaccharinicus sp. nov., an alkaliphilic bacterium which degrades isosaccharinic acid.</title>
        <authorList>
            <person name="Bassil N.M."/>
            <person name="Lloyd J.R."/>
        </authorList>
    </citation>
    <scope>NUCLEOTIDE SEQUENCE [LARGE SCALE GENOMIC DNA]</scope>
    <source>
        <strain evidence="3 4">NB2006</strain>
    </source>
</reference>
<dbReference type="AlphaFoldDB" id="A0A1S2L9L0"/>
<sequence length="167" mass="18882">MAGRNRKALEVIQGNLTKAQIKQRQKQEEKMRGPTGNIKPPSYLTAAQKKEFSEIAEKLVSLGIFSELDVDNLARYLDSKYQYIQITKDIKKIKPTITVEDDNGNNKVIANEDYPVIVRARTTLFKECRAAASDLGLTITSRLKLVIPEPTTKEEKSEAERRFGGRL</sequence>
<organism evidence="2 4">
    <name type="scientific">Anaerobacillus isosaccharinicus</name>
    <dbReference type="NCBI Taxonomy" id="1532552"/>
    <lineage>
        <taxon>Bacteria</taxon>
        <taxon>Bacillati</taxon>
        <taxon>Bacillota</taxon>
        <taxon>Bacilli</taxon>
        <taxon>Bacillales</taxon>
        <taxon>Bacillaceae</taxon>
        <taxon>Anaerobacillus</taxon>
    </lineage>
</organism>
<dbReference type="NCBIfam" id="TIGR01558">
    <property type="entry name" value="sm_term_P27"/>
    <property type="match status" value="1"/>
</dbReference>
<reference evidence="2 4" key="1">
    <citation type="submission" date="2016-10" db="EMBL/GenBank/DDBJ databases">
        <title>Draft genome sequences of four alkaliphilic bacteria belonging to the Anaerobacillus genus.</title>
        <authorList>
            <person name="Bassil N.M."/>
            <person name="Lloyd J.R."/>
        </authorList>
    </citation>
    <scope>NUCLEOTIDE SEQUENCE [LARGE SCALE GENOMIC DNA]</scope>
    <source>
        <strain evidence="2 4">NB2006</strain>
    </source>
</reference>
<protein>
    <submittedName>
        <fullName evidence="3">Phage terminase small subunit P27 family</fullName>
    </submittedName>
</protein>
<reference evidence="3 4" key="2">
    <citation type="journal article" date="2017" name="Genome Announc.">
        <title>Draft Genome Sequences of Four Alkaliphilic Bacteria Belonging to the Anaerobacillus Genus.</title>
        <authorList>
            <person name="Bassil N.M."/>
            <person name="Lloyd J.R."/>
        </authorList>
    </citation>
    <scope>NUCLEOTIDE SEQUENCE [LARGE SCALE GENOMIC DNA]</scope>
    <source>
        <strain evidence="3 4">NB2006</strain>
    </source>
</reference>
<accession>A0A1S2L9L0</accession>
<evidence type="ECO:0000313" key="3">
    <source>
        <dbReference type="EMBL" id="QOY37052.1"/>
    </source>
</evidence>
<evidence type="ECO:0000256" key="1">
    <source>
        <dbReference type="SAM" id="MobiDB-lite"/>
    </source>
</evidence>
<gene>
    <name evidence="3" type="ORF">AWH56_005260</name>
    <name evidence="2" type="ORF">AWH56_18200</name>
</gene>
<dbReference type="Pfam" id="PF05119">
    <property type="entry name" value="Terminase_4"/>
    <property type="match status" value="1"/>
</dbReference>
<dbReference type="EMBL" id="LQXD01000157">
    <property type="protein sequence ID" value="OIJ09046.1"/>
    <property type="molecule type" value="Genomic_DNA"/>
</dbReference>
<evidence type="ECO:0000313" key="2">
    <source>
        <dbReference type="EMBL" id="OIJ09046.1"/>
    </source>
</evidence>
<dbReference type="InterPro" id="IPR006448">
    <property type="entry name" value="Phage_term_ssu_P27"/>
</dbReference>
<reference evidence="3" key="4">
    <citation type="submission" date="2020-10" db="EMBL/GenBank/DDBJ databases">
        <authorList>
            <person name="Bassil N.M."/>
            <person name="Lloyd J.R."/>
        </authorList>
    </citation>
    <scope>NUCLEOTIDE SEQUENCE</scope>
    <source>
        <strain evidence="3">NB2006</strain>
    </source>
</reference>
<keyword evidence="4" id="KW-1185">Reference proteome</keyword>
<dbReference type="KEGG" id="aia:AWH56_005260"/>
<name>A0A1S2L9L0_9BACI</name>
<evidence type="ECO:0000313" key="4">
    <source>
        <dbReference type="Proteomes" id="UP000180175"/>
    </source>
</evidence>
<dbReference type="RefSeq" id="WP_071318383.1">
    <property type="nucleotide sequence ID" value="NZ_CP063356.2"/>
</dbReference>
<dbReference type="EMBL" id="CP063356">
    <property type="protein sequence ID" value="QOY37052.1"/>
    <property type="molecule type" value="Genomic_DNA"/>
</dbReference>
<dbReference type="OrthoDB" id="1751165at2"/>
<proteinExistence type="predicted"/>